<keyword evidence="2" id="KW-1277">Toxin-antitoxin system</keyword>
<dbReference type="CDD" id="cd05403">
    <property type="entry name" value="NT_KNTase_like"/>
    <property type="match status" value="1"/>
</dbReference>
<accession>A0A975FNI8</accession>
<evidence type="ECO:0000256" key="9">
    <source>
        <dbReference type="ARBA" id="ARBA00038276"/>
    </source>
</evidence>
<dbReference type="InterPro" id="IPR043519">
    <property type="entry name" value="NT_sf"/>
</dbReference>
<evidence type="ECO:0000313" key="12">
    <source>
        <dbReference type="Proteomes" id="UP000671914"/>
    </source>
</evidence>
<dbReference type="InterPro" id="IPR052038">
    <property type="entry name" value="Type-VII_TA_antitoxin"/>
</dbReference>
<evidence type="ECO:0000256" key="2">
    <source>
        <dbReference type="ARBA" id="ARBA00022649"/>
    </source>
</evidence>
<dbReference type="RefSeq" id="WP_210899442.1">
    <property type="nucleotide sequence ID" value="NZ_CP071696.1"/>
</dbReference>
<dbReference type="PANTHER" id="PTHR33571">
    <property type="entry name" value="SSL8005 PROTEIN"/>
    <property type="match status" value="1"/>
</dbReference>
<evidence type="ECO:0000256" key="6">
    <source>
        <dbReference type="ARBA" id="ARBA00022741"/>
    </source>
</evidence>
<dbReference type="Proteomes" id="UP000671914">
    <property type="component" value="Chromosome"/>
</dbReference>
<dbReference type="EMBL" id="CP071696">
    <property type="protein sequence ID" value="QTX05127.1"/>
    <property type="molecule type" value="Genomic_DNA"/>
</dbReference>
<evidence type="ECO:0000256" key="1">
    <source>
        <dbReference type="ARBA" id="ARBA00001946"/>
    </source>
</evidence>
<keyword evidence="6" id="KW-0547">Nucleotide-binding</keyword>
<keyword evidence="12" id="KW-1185">Reference proteome</keyword>
<dbReference type="SUPFAM" id="SSF81301">
    <property type="entry name" value="Nucleotidyltransferase"/>
    <property type="match status" value="1"/>
</dbReference>
<keyword evidence="3" id="KW-0808">Transferase</keyword>
<proteinExistence type="inferred from homology"/>
<sequence length="160" mass="17767">MGEQRFEVRSVSDARDALTKTLRAFRDDPEAEPVVFGSHRKPEAVIVPYARWRFGDLVRPDPSAENLRALVHRRRTLIERLALANRIGRVRLFGSVARGEAGPGSDVDLLVDPEDGASLFDLAQFEIDLEHLLEHPVDVVSSRALDPVRDAAILAEAVPL</sequence>
<gene>
    <name evidence="11" type="ORF">G127AT_02525</name>
</gene>
<evidence type="ECO:0000259" key="10">
    <source>
        <dbReference type="Pfam" id="PF01909"/>
    </source>
</evidence>
<keyword evidence="4" id="KW-0548">Nucleotidyltransferase</keyword>
<reference evidence="11" key="1">
    <citation type="submission" date="2021-03" db="EMBL/GenBank/DDBJ databases">
        <title>Agromyces archimandritus sp. nov., isolated from the cockroach Archimandrita tessellata.</title>
        <authorList>
            <person name="Guzman J."/>
            <person name="Ortuzar M."/>
            <person name="Poehlein A."/>
            <person name="Daniel R."/>
            <person name="Trujillo M."/>
            <person name="Vilcinskas A."/>
        </authorList>
    </citation>
    <scope>NUCLEOTIDE SEQUENCE</scope>
    <source>
        <strain evidence="11">G127AT</strain>
    </source>
</reference>
<keyword evidence="5" id="KW-0479">Metal-binding</keyword>
<evidence type="ECO:0000256" key="7">
    <source>
        <dbReference type="ARBA" id="ARBA00022840"/>
    </source>
</evidence>
<dbReference type="InterPro" id="IPR002934">
    <property type="entry name" value="Polymerase_NTP_transf_dom"/>
</dbReference>
<dbReference type="KEGG" id="aarc:G127AT_02525"/>
<evidence type="ECO:0000256" key="4">
    <source>
        <dbReference type="ARBA" id="ARBA00022695"/>
    </source>
</evidence>
<organism evidence="11 12">
    <name type="scientific">Agromyces archimandritae</name>
    <dbReference type="NCBI Taxonomy" id="2781962"/>
    <lineage>
        <taxon>Bacteria</taxon>
        <taxon>Bacillati</taxon>
        <taxon>Actinomycetota</taxon>
        <taxon>Actinomycetes</taxon>
        <taxon>Micrococcales</taxon>
        <taxon>Microbacteriaceae</taxon>
        <taxon>Agromyces</taxon>
    </lineage>
</organism>
<name>A0A975FNI8_9MICO</name>
<dbReference type="GO" id="GO:0046872">
    <property type="term" value="F:metal ion binding"/>
    <property type="evidence" value="ECO:0007669"/>
    <property type="project" value="UniProtKB-KW"/>
</dbReference>
<dbReference type="GO" id="GO:0016779">
    <property type="term" value="F:nucleotidyltransferase activity"/>
    <property type="evidence" value="ECO:0007669"/>
    <property type="project" value="UniProtKB-KW"/>
</dbReference>
<protein>
    <submittedName>
        <fullName evidence="11">Nucleotidyltransferase domain-containing protein</fullName>
    </submittedName>
</protein>
<dbReference type="PANTHER" id="PTHR33571:SF12">
    <property type="entry name" value="BSL3053 PROTEIN"/>
    <property type="match status" value="1"/>
</dbReference>
<evidence type="ECO:0000256" key="3">
    <source>
        <dbReference type="ARBA" id="ARBA00022679"/>
    </source>
</evidence>
<keyword evidence="8" id="KW-0460">Magnesium</keyword>
<comment type="cofactor">
    <cofactor evidence="1">
        <name>Mg(2+)</name>
        <dbReference type="ChEBI" id="CHEBI:18420"/>
    </cofactor>
</comment>
<evidence type="ECO:0000313" key="11">
    <source>
        <dbReference type="EMBL" id="QTX05127.1"/>
    </source>
</evidence>
<dbReference type="Gene3D" id="3.30.460.10">
    <property type="entry name" value="Beta Polymerase, domain 2"/>
    <property type="match status" value="1"/>
</dbReference>
<keyword evidence="7" id="KW-0067">ATP-binding</keyword>
<feature type="domain" description="Polymerase nucleotidyl transferase" evidence="10">
    <location>
        <begin position="78"/>
        <end position="140"/>
    </location>
</feature>
<evidence type="ECO:0000256" key="5">
    <source>
        <dbReference type="ARBA" id="ARBA00022723"/>
    </source>
</evidence>
<dbReference type="GO" id="GO:0005524">
    <property type="term" value="F:ATP binding"/>
    <property type="evidence" value="ECO:0007669"/>
    <property type="project" value="UniProtKB-KW"/>
</dbReference>
<comment type="similarity">
    <text evidence="9">Belongs to the MntA antitoxin family.</text>
</comment>
<evidence type="ECO:0000256" key="8">
    <source>
        <dbReference type="ARBA" id="ARBA00022842"/>
    </source>
</evidence>
<dbReference type="AlphaFoldDB" id="A0A975FNI8"/>
<dbReference type="Pfam" id="PF01909">
    <property type="entry name" value="NTP_transf_2"/>
    <property type="match status" value="1"/>
</dbReference>